<protein>
    <submittedName>
        <fullName evidence="1">IS1341-type transposase</fullName>
    </submittedName>
</protein>
<name>A0A346PK45_9EURY</name>
<gene>
    <name evidence="1" type="ORF">AArcMg_4065</name>
</gene>
<evidence type="ECO:0000313" key="2">
    <source>
        <dbReference type="Proteomes" id="UP000258613"/>
    </source>
</evidence>
<organism evidence="1 2">
    <name type="scientific">Natrarchaeobaculum sulfurireducens</name>
    <dbReference type="NCBI Taxonomy" id="2044521"/>
    <lineage>
        <taxon>Archaea</taxon>
        <taxon>Methanobacteriati</taxon>
        <taxon>Methanobacteriota</taxon>
        <taxon>Stenosarchaea group</taxon>
        <taxon>Halobacteria</taxon>
        <taxon>Halobacteriales</taxon>
        <taxon>Natrialbaceae</taxon>
        <taxon>Natrarchaeobaculum</taxon>
    </lineage>
</organism>
<dbReference type="EMBL" id="CP027032">
    <property type="protein sequence ID" value="AXR79890.1"/>
    <property type="molecule type" value="Genomic_DNA"/>
</dbReference>
<sequence length="176" mass="19242">MRRVTLFVREYVVGFDPTVCGGETHVVVVECGGTFVVDDVWTGERGFRCFLPVFPACDDAFASFSRFVPSGLHQSTVESVRLLAHIVVGFVVQCGLAGGDILALESVVYDVLCRPEERVYGVFEECGIVAVHVECNGDGTPHVHILYVELVFLNRWGSQPATIAWFESAVTDSSHG</sequence>
<geneLocation type="plasmid" evidence="2">
    <name>paarc-mg-01</name>
</geneLocation>
<evidence type="ECO:0000313" key="1">
    <source>
        <dbReference type="EMBL" id="AXR79890.1"/>
    </source>
</evidence>
<reference evidence="1 2" key="1">
    <citation type="submission" date="2018-02" db="EMBL/GenBank/DDBJ databases">
        <title>Phenotypic and genomic properties of facultatively anaerobic sulfur-reducing natronoarchaea from hypersaline soda lakes.</title>
        <authorList>
            <person name="Sorokin D.Y."/>
            <person name="Kublanov I.V."/>
            <person name="Roman P."/>
            <person name="Sinninghe Damste J.S."/>
            <person name="Golyshin P.N."/>
            <person name="Rojo D."/>
            <person name="Ciordia S."/>
            <person name="Mena M.D.C."/>
            <person name="Ferrer M."/>
            <person name="Messina E."/>
            <person name="Smedile F."/>
            <person name="La Spada G."/>
            <person name="La Cono V."/>
            <person name="Yakimov M.M."/>
        </authorList>
    </citation>
    <scope>NUCLEOTIDE SEQUENCE [LARGE SCALE GENOMIC DNA]</scope>
    <source>
        <strain evidence="1 2">AArc-Mg</strain>
        <plasmid evidence="2">paarc-mg-01</plasmid>
    </source>
</reference>
<accession>A0A346PK45</accession>
<keyword evidence="2" id="KW-1185">Reference proteome</keyword>
<dbReference type="KEGG" id="nag:AArcMg_4065"/>
<dbReference type="AlphaFoldDB" id="A0A346PK45"/>
<proteinExistence type="predicted"/>
<keyword evidence="1" id="KW-0614">Plasmid</keyword>
<dbReference type="Proteomes" id="UP000258613">
    <property type="component" value="Plasmid pAArc-Mg-01"/>
</dbReference>